<proteinExistence type="predicted"/>
<protein>
    <submittedName>
        <fullName evidence="1">Uncharacterized protein</fullName>
    </submittedName>
</protein>
<dbReference type="EMBL" id="JACJSI010000076">
    <property type="protein sequence ID" value="MBD2532958.1"/>
    <property type="molecule type" value="Genomic_DNA"/>
</dbReference>
<dbReference type="Proteomes" id="UP000623440">
    <property type="component" value="Unassembled WGS sequence"/>
</dbReference>
<accession>A0ABR8DUQ9</accession>
<dbReference type="RefSeq" id="WP_190943555.1">
    <property type="nucleotide sequence ID" value="NZ_JACJSI010000076.1"/>
</dbReference>
<name>A0ABR8DUQ9_9NOSO</name>
<comment type="caution">
    <text evidence="1">The sequence shown here is derived from an EMBL/GenBank/DDBJ whole genome shotgun (WGS) entry which is preliminary data.</text>
</comment>
<evidence type="ECO:0000313" key="1">
    <source>
        <dbReference type="EMBL" id="MBD2532958.1"/>
    </source>
</evidence>
<reference evidence="1 2" key="1">
    <citation type="journal article" date="2020" name="ISME J.">
        <title>Comparative genomics reveals insights into cyanobacterial evolution and habitat adaptation.</title>
        <authorList>
            <person name="Chen M.Y."/>
            <person name="Teng W.K."/>
            <person name="Zhao L."/>
            <person name="Hu C.X."/>
            <person name="Zhou Y.K."/>
            <person name="Han B.P."/>
            <person name="Song L.R."/>
            <person name="Shu W.S."/>
        </authorList>
    </citation>
    <scope>NUCLEOTIDE SEQUENCE [LARGE SCALE GENOMIC DNA]</scope>
    <source>
        <strain evidence="1 2">FACHB-838</strain>
    </source>
</reference>
<keyword evidence="2" id="KW-1185">Reference proteome</keyword>
<gene>
    <name evidence="1" type="ORF">H6G97_26635</name>
</gene>
<sequence>MKETSGAKKVINNNLNEVFSIPFPLGDIDIDTPKNYEQLLSNTTARN</sequence>
<evidence type="ECO:0000313" key="2">
    <source>
        <dbReference type="Proteomes" id="UP000623440"/>
    </source>
</evidence>
<organism evidence="1 2">
    <name type="scientific">Nostoc flagelliforme FACHB-838</name>
    <dbReference type="NCBI Taxonomy" id="2692904"/>
    <lineage>
        <taxon>Bacteria</taxon>
        <taxon>Bacillati</taxon>
        <taxon>Cyanobacteriota</taxon>
        <taxon>Cyanophyceae</taxon>
        <taxon>Nostocales</taxon>
        <taxon>Nostocaceae</taxon>
        <taxon>Nostoc</taxon>
    </lineage>
</organism>